<accession>A0A928ZTH3</accession>
<dbReference type="AlphaFoldDB" id="A0A928ZTH3"/>
<keyword evidence="1" id="KW-1133">Transmembrane helix</keyword>
<evidence type="ECO:0000256" key="1">
    <source>
        <dbReference type="SAM" id="Phobius"/>
    </source>
</evidence>
<feature type="transmembrane region" description="Helical" evidence="1">
    <location>
        <begin position="55"/>
        <end position="74"/>
    </location>
</feature>
<keyword evidence="1" id="KW-0812">Transmembrane</keyword>
<name>A0A928ZTH3_LEPEC</name>
<keyword evidence="1" id="KW-0472">Membrane</keyword>
<comment type="caution">
    <text evidence="2">The sequence shown here is derived from an EMBL/GenBank/DDBJ whole genome shotgun (WGS) entry which is preliminary data.</text>
</comment>
<sequence length="185" mass="19480">MSKQPFNTPSFPVKLPRRVGRARPRGATPWGLLILVLLLHGVTGLLLSVFSPPFWVWPLAFAGTLLQAAVLAGPRALSSLQGMRILLSRGVTCLGVALSVVALAIAVGYGGTSNIDDIQFVRTGLVLLLINLGVLVLTALCSLLIANIGDRLLAEMSRTRCGLYLLSFCFLGLFIGGALGLAIAS</sequence>
<feature type="transmembrane region" description="Helical" evidence="1">
    <location>
        <begin position="126"/>
        <end position="149"/>
    </location>
</feature>
<feature type="transmembrane region" description="Helical" evidence="1">
    <location>
        <begin position="86"/>
        <end position="106"/>
    </location>
</feature>
<dbReference type="RefSeq" id="WP_193990465.1">
    <property type="nucleotide sequence ID" value="NZ_JADEXP010000009.1"/>
</dbReference>
<reference evidence="2" key="1">
    <citation type="submission" date="2020-10" db="EMBL/GenBank/DDBJ databases">
        <authorList>
            <person name="Castelo-Branco R."/>
            <person name="Eusebio N."/>
            <person name="Adriana R."/>
            <person name="Vieira A."/>
            <person name="Brugerolle De Fraissinette N."/>
            <person name="Rezende De Castro R."/>
            <person name="Schneider M.P."/>
            <person name="Vasconcelos V."/>
            <person name="Leao P.N."/>
        </authorList>
    </citation>
    <scope>NUCLEOTIDE SEQUENCE</scope>
    <source>
        <strain evidence="2">LEGE 11479</strain>
    </source>
</reference>
<evidence type="ECO:0000313" key="2">
    <source>
        <dbReference type="EMBL" id="MBE9065474.1"/>
    </source>
</evidence>
<feature type="transmembrane region" description="Helical" evidence="1">
    <location>
        <begin position="161"/>
        <end position="184"/>
    </location>
</feature>
<dbReference type="Proteomes" id="UP000615026">
    <property type="component" value="Unassembled WGS sequence"/>
</dbReference>
<dbReference type="EMBL" id="JADEXP010000009">
    <property type="protein sequence ID" value="MBE9065474.1"/>
    <property type="molecule type" value="Genomic_DNA"/>
</dbReference>
<organism evidence="2 3">
    <name type="scientific">Leptolyngbya cf. ectocarpi LEGE 11479</name>
    <dbReference type="NCBI Taxonomy" id="1828722"/>
    <lineage>
        <taxon>Bacteria</taxon>
        <taxon>Bacillati</taxon>
        <taxon>Cyanobacteriota</taxon>
        <taxon>Cyanophyceae</taxon>
        <taxon>Leptolyngbyales</taxon>
        <taxon>Leptolyngbyaceae</taxon>
        <taxon>Leptolyngbya group</taxon>
        <taxon>Leptolyngbya</taxon>
    </lineage>
</organism>
<feature type="transmembrane region" description="Helical" evidence="1">
    <location>
        <begin position="27"/>
        <end position="49"/>
    </location>
</feature>
<keyword evidence="3" id="KW-1185">Reference proteome</keyword>
<proteinExistence type="predicted"/>
<evidence type="ECO:0000313" key="3">
    <source>
        <dbReference type="Proteomes" id="UP000615026"/>
    </source>
</evidence>
<protein>
    <submittedName>
        <fullName evidence="2">Uncharacterized protein</fullName>
    </submittedName>
</protein>
<gene>
    <name evidence="2" type="ORF">IQ260_02270</name>
</gene>